<dbReference type="KEGG" id="ptm:GSPATT00029557001"/>
<proteinExistence type="predicted"/>
<dbReference type="OrthoDB" id="297087at2759"/>
<protein>
    <recommendedName>
        <fullName evidence="5">Transmembrane protein</fullName>
    </recommendedName>
</protein>
<keyword evidence="1" id="KW-0472">Membrane</keyword>
<keyword evidence="4" id="KW-1185">Reference proteome</keyword>
<evidence type="ECO:0000256" key="2">
    <source>
        <dbReference type="SAM" id="SignalP"/>
    </source>
</evidence>
<reference evidence="3 4" key="1">
    <citation type="journal article" date="2006" name="Nature">
        <title>Global trends of whole-genome duplications revealed by the ciliate Paramecium tetraurelia.</title>
        <authorList>
            <consortium name="Genoscope"/>
            <person name="Aury J.-M."/>
            <person name="Jaillon O."/>
            <person name="Duret L."/>
            <person name="Noel B."/>
            <person name="Jubin C."/>
            <person name="Porcel B.M."/>
            <person name="Segurens B."/>
            <person name="Daubin V."/>
            <person name="Anthouard V."/>
            <person name="Aiach N."/>
            <person name="Arnaiz O."/>
            <person name="Billaut A."/>
            <person name="Beisson J."/>
            <person name="Blanc I."/>
            <person name="Bouhouche K."/>
            <person name="Camara F."/>
            <person name="Duharcourt S."/>
            <person name="Guigo R."/>
            <person name="Gogendeau D."/>
            <person name="Katinka M."/>
            <person name="Keller A.-M."/>
            <person name="Kissmehl R."/>
            <person name="Klotz C."/>
            <person name="Koll F."/>
            <person name="Le Moue A."/>
            <person name="Lepere C."/>
            <person name="Malinsky S."/>
            <person name="Nowacki M."/>
            <person name="Nowak J.K."/>
            <person name="Plattner H."/>
            <person name="Poulain J."/>
            <person name="Ruiz F."/>
            <person name="Serrano V."/>
            <person name="Zagulski M."/>
            <person name="Dessen P."/>
            <person name="Betermier M."/>
            <person name="Weissenbach J."/>
            <person name="Scarpelli C."/>
            <person name="Schachter V."/>
            <person name="Sperling L."/>
            <person name="Meyer E."/>
            <person name="Cohen J."/>
            <person name="Wincker P."/>
        </authorList>
    </citation>
    <scope>NUCLEOTIDE SEQUENCE [LARGE SCALE GENOMIC DNA]</scope>
    <source>
        <strain evidence="3 4">Stock d4-2</strain>
    </source>
</reference>
<organism evidence="3 4">
    <name type="scientific">Paramecium tetraurelia</name>
    <dbReference type="NCBI Taxonomy" id="5888"/>
    <lineage>
        <taxon>Eukaryota</taxon>
        <taxon>Sar</taxon>
        <taxon>Alveolata</taxon>
        <taxon>Ciliophora</taxon>
        <taxon>Intramacronucleata</taxon>
        <taxon>Oligohymenophorea</taxon>
        <taxon>Peniculida</taxon>
        <taxon>Parameciidae</taxon>
        <taxon>Paramecium</taxon>
    </lineage>
</organism>
<evidence type="ECO:0000256" key="1">
    <source>
        <dbReference type="SAM" id="Phobius"/>
    </source>
</evidence>
<sequence length="474" mass="56016">MSIQMYIVLIFQLALAELFTIKKEELKTLFALPINGQDFELQTNNDEWNVCQLQEHQLKLQYTQYDGNNKSNLAMLSLSQHSVLVLTDDRQINYFQDQILFWQYEIPSSVDIQNATMRYCQVTYLVYFISNQVYRFNPYDKNFQEFEMFLNYQPQQIEICDQYIFVLNQGLLTIYSNNDQVYEIKMKNSDNITHFAVINNSNKNGYNIYILDKQTGLQKIEWILTTHTITQLDLIQNGVTMGISNENNIYVAYRRQYKYIIAQYQIIDSQLQIVRKLQSKKSIQKIIALKEYTLFLTSNKIDLLYENKIYKILKFGIKDIQIIGNKIMGISIFDIFQYQFEAVPNSVQCFYHLDEEIPYPLDYSLTFNEINKTIHKKRIEFSVELFIHKSNTMKIVLGFLLSGILLMLILSYTFLTLKQKNLLINEMESNLKKFKVKQVPLFKSLECVISPKGQHSKLQSFDQTSNFDLNKVRN</sequence>
<keyword evidence="1" id="KW-0812">Transmembrane</keyword>
<feature type="chain" id="PRO_5002622763" description="Transmembrane protein" evidence="2">
    <location>
        <begin position="17"/>
        <end position="474"/>
    </location>
</feature>
<dbReference type="EMBL" id="CT867999">
    <property type="protein sequence ID" value="CAK58927.1"/>
    <property type="molecule type" value="Genomic_DNA"/>
</dbReference>
<gene>
    <name evidence="3" type="ORF">GSPATT00029557001</name>
</gene>
<dbReference type="RefSeq" id="XP_001426325.1">
    <property type="nucleotide sequence ID" value="XM_001426288.1"/>
</dbReference>
<dbReference type="Proteomes" id="UP000000600">
    <property type="component" value="Unassembled WGS sequence"/>
</dbReference>
<feature type="transmembrane region" description="Helical" evidence="1">
    <location>
        <begin position="395"/>
        <end position="417"/>
    </location>
</feature>
<dbReference type="OMA" id="TNNDEWN"/>
<keyword evidence="2" id="KW-0732">Signal</keyword>
<dbReference type="InParanoid" id="A0BK60"/>
<accession>A0BK60</accession>
<dbReference type="HOGENOM" id="CLU_045762_0_0_1"/>
<feature type="signal peptide" evidence="2">
    <location>
        <begin position="1"/>
        <end position="16"/>
    </location>
</feature>
<dbReference type="GeneID" id="5012109"/>
<evidence type="ECO:0000313" key="3">
    <source>
        <dbReference type="EMBL" id="CAK58927.1"/>
    </source>
</evidence>
<dbReference type="AlphaFoldDB" id="A0BK60"/>
<evidence type="ECO:0008006" key="5">
    <source>
        <dbReference type="Google" id="ProtNLM"/>
    </source>
</evidence>
<name>A0BK60_PARTE</name>
<evidence type="ECO:0000313" key="4">
    <source>
        <dbReference type="Proteomes" id="UP000000600"/>
    </source>
</evidence>
<keyword evidence="1" id="KW-1133">Transmembrane helix</keyword>